<dbReference type="EMBL" id="CM017615">
    <property type="protein sequence ID" value="TYI23820.1"/>
    <property type="molecule type" value="Genomic_DNA"/>
</dbReference>
<keyword evidence="2" id="KW-1185">Reference proteome</keyword>
<organism evidence="1 2">
    <name type="scientific">Gossypium tomentosum</name>
    <name type="common">Hawaiian cotton</name>
    <name type="synonym">Gossypium sandvicense</name>
    <dbReference type="NCBI Taxonomy" id="34277"/>
    <lineage>
        <taxon>Eukaryota</taxon>
        <taxon>Viridiplantae</taxon>
        <taxon>Streptophyta</taxon>
        <taxon>Embryophyta</taxon>
        <taxon>Tracheophyta</taxon>
        <taxon>Spermatophyta</taxon>
        <taxon>Magnoliopsida</taxon>
        <taxon>eudicotyledons</taxon>
        <taxon>Gunneridae</taxon>
        <taxon>Pentapetalae</taxon>
        <taxon>rosids</taxon>
        <taxon>malvids</taxon>
        <taxon>Malvales</taxon>
        <taxon>Malvaceae</taxon>
        <taxon>Malvoideae</taxon>
        <taxon>Gossypium</taxon>
    </lineage>
</organism>
<protein>
    <submittedName>
        <fullName evidence="1">Uncharacterized protein</fullName>
    </submittedName>
</protein>
<sequence length="82" mass="9051">MVILPRWNKILFPFSNFAPHLSKTLLLQPNSSSHPASLAFFASGHFQFSAISCQSIEVTSSSVLLDSLCLVYAFSLGVKQYN</sequence>
<evidence type="ECO:0000313" key="1">
    <source>
        <dbReference type="EMBL" id="TYI23820.1"/>
    </source>
</evidence>
<name>A0A5D2Q8L1_GOSTO</name>
<evidence type="ECO:0000313" key="2">
    <source>
        <dbReference type="Proteomes" id="UP000322667"/>
    </source>
</evidence>
<accession>A0A5D2Q8L1</accession>
<proteinExistence type="predicted"/>
<gene>
    <name evidence="1" type="ORF">ES332_A06G191200v1</name>
</gene>
<reference evidence="1 2" key="1">
    <citation type="submission" date="2019-07" db="EMBL/GenBank/DDBJ databases">
        <title>WGS assembly of Gossypium tomentosum.</title>
        <authorList>
            <person name="Chen Z.J."/>
            <person name="Sreedasyam A."/>
            <person name="Ando A."/>
            <person name="Song Q."/>
            <person name="De L."/>
            <person name="Hulse-Kemp A."/>
            <person name="Ding M."/>
            <person name="Ye W."/>
            <person name="Kirkbride R."/>
            <person name="Jenkins J."/>
            <person name="Plott C."/>
            <person name="Lovell J."/>
            <person name="Lin Y.-M."/>
            <person name="Vaughn R."/>
            <person name="Liu B."/>
            <person name="Li W."/>
            <person name="Simpson S."/>
            <person name="Scheffler B."/>
            <person name="Saski C."/>
            <person name="Grover C."/>
            <person name="Hu G."/>
            <person name="Conover J."/>
            <person name="Carlson J."/>
            <person name="Shu S."/>
            <person name="Boston L."/>
            <person name="Williams M."/>
            <person name="Peterson D."/>
            <person name="Mcgee K."/>
            <person name="Jones D."/>
            <person name="Wendel J."/>
            <person name="Stelly D."/>
            <person name="Grimwood J."/>
            <person name="Schmutz J."/>
        </authorList>
    </citation>
    <scope>NUCLEOTIDE SEQUENCE [LARGE SCALE GENOMIC DNA]</scope>
    <source>
        <strain evidence="1">7179.01</strain>
    </source>
</reference>
<dbReference type="Proteomes" id="UP000322667">
    <property type="component" value="Chromosome A06"/>
</dbReference>
<dbReference type="AlphaFoldDB" id="A0A5D2Q8L1"/>